<gene>
    <name evidence="2" type="ORF">LMG18101_05007</name>
</gene>
<keyword evidence="3" id="KW-1185">Reference proteome</keyword>
<name>A0ABN9JRY7_9RALS</name>
<reference evidence="2 3" key="1">
    <citation type="submission" date="2023-07" db="EMBL/GenBank/DDBJ databases">
        <authorList>
            <person name="Peeters C."/>
        </authorList>
    </citation>
    <scope>NUCLEOTIDE SEQUENCE [LARGE SCALE GENOMIC DNA]</scope>
    <source>
        <strain evidence="2 3">LMG 18101</strain>
    </source>
</reference>
<protein>
    <submittedName>
        <fullName evidence="2">Uncharacterized protein</fullName>
    </submittedName>
</protein>
<dbReference type="EMBL" id="CATZLL010000022">
    <property type="protein sequence ID" value="CAJ0822441.1"/>
    <property type="molecule type" value="Genomic_DNA"/>
</dbReference>
<proteinExistence type="predicted"/>
<dbReference type="Proteomes" id="UP001189757">
    <property type="component" value="Unassembled WGS sequence"/>
</dbReference>
<organism evidence="2 3">
    <name type="scientific">Ralstonia flaminis</name>
    <dbReference type="NCBI Taxonomy" id="3058597"/>
    <lineage>
        <taxon>Bacteria</taxon>
        <taxon>Pseudomonadati</taxon>
        <taxon>Pseudomonadota</taxon>
        <taxon>Betaproteobacteria</taxon>
        <taxon>Burkholderiales</taxon>
        <taxon>Burkholderiaceae</taxon>
        <taxon>Ralstonia</taxon>
    </lineage>
</organism>
<feature type="region of interest" description="Disordered" evidence="1">
    <location>
        <begin position="18"/>
        <end position="40"/>
    </location>
</feature>
<evidence type="ECO:0000313" key="3">
    <source>
        <dbReference type="Proteomes" id="UP001189757"/>
    </source>
</evidence>
<sequence>MQDEYLSKLSEHVRGLVEEVEQTSGVPQYASGETGAGRVS</sequence>
<accession>A0ABN9JRY7</accession>
<evidence type="ECO:0000313" key="2">
    <source>
        <dbReference type="EMBL" id="CAJ0822441.1"/>
    </source>
</evidence>
<comment type="caution">
    <text evidence="2">The sequence shown here is derived from an EMBL/GenBank/DDBJ whole genome shotgun (WGS) entry which is preliminary data.</text>
</comment>
<evidence type="ECO:0000256" key="1">
    <source>
        <dbReference type="SAM" id="MobiDB-lite"/>
    </source>
</evidence>